<proteinExistence type="predicted"/>
<accession>A0A506UAT6</accession>
<evidence type="ECO:0000313" key="1">
    <source>
        <dbReference type="EMBL" id="TPW29709.1"/>
    </source>
</evidence>
<dbReference type="InterPro" id="IPR011051">
    <property type="entry name" value="RmlC_Cupin_sf"/>
</dbReference>
<dbReference type="InterPro" id="IPR014710">
    <property type="entry name" value="RmlC-like_jellyroll"/>
</dbReference>
<dbReference type="Gene3D" id="2.60.120.10">
    <property type="entry name" value="Jelly Rolls"/>
    <property type="match status" value="2"/>
</dbReference>
<dbReference type="Proteomes" id="UP000318801">
    <property type="component" value="Unassembled WGS sequence"/>
</dbReference>
<keyword evidence="2" id="KW-1185">Reference proteome</keyword>
<dbReference type="AlphaFoldDB" id="A0A506UAT6"/>
<reference evidence="1 2" key="1">
    <citation type="submission" date="2019-06" db="EMBL/GenBank/DDBJ databases">
        <authorList>
            <person name="Li M."/>
        </authorList>
    </citation>
    <scope>NUCLEOTIDE SEQUENCE [LARGE SCALE GENOMIC DNA]</scope>
    <source>
        <strain evidence="1 2">BGMRC2036</strain>
    </source>
</reference>
<dbReference type="OrthoDB" id="9800684at2"/>
<dbReference type="SUPFAM" id="SSF51182">
    <property type="entry name" value="RmlC-like cupins"/>
    <property type="match status" value="1"/>
</dbReference>
<protein>
    <submittedName>
        <fullName evidence="1">Uncharacterized protein</fullName>
    </submittedName>
</protein>
<organism evidence="1 2">
    <name type="scientific">Martelella alba</name>
    <dbReference type="NCBI Taxonomy" id="2590451"/>
    <lineage>
        <taxon>Bacteria</taxon>
        <taxon>Pseudomonadati</taxon>
        <taxon>Pseudomonadota</taxon>
        <taxon>Alphaproteobacteria</taxon>
        <taxon>Hyphomicrobiales</taxon>
        <taxon>Aurantimonadaceae</taxon>
        <taxon>Martelella</taxon>
    </lineage>
</organism>
<evidence type="ECO:0000313" key="2">
    <source>
        <dbReference type="Proteomes" id="UP000318801"/>
    </source>
</evidence>
<dbReference type="EMBL" id="VHLG01000008">
    <property type="protein sequence ID" value="TPW29709.1"/>
    <property type="molecule type" value="Genomic_DNA"/>
</dbReference>
<comment type="caution">
    <text evidence="1">The sequence shown here is derived from an EMBL/GenBank/DDBJ whole genome shotgun (WGS) entry which is preliminary data.</text>
</comment>
<gene>
    <name evidence="1" type="ORF">FJU08_12905</name>
</gene>
<name>A0A506UAT6_9HYPH</name>
<sequence>MTTQNQQAPSRLFQMCSCTTEPATGFVEVLNEPRHFHRFQNDYVRVYDVRFGPGETSLYHRHNIDTMYVTVNDAEVYDHTFQSDETTAKTHHLTAGLSMCRPHGSDPLIHKVRNDGDGLMHMIGAEVLKLPDLVSEKPLSAPCHTQLDNLSGAERLRFYRIALQPGETTGEITYGFSGLTVSISDASVAVAEPGGSSRVLSFSPGSHVWHDGPVTQMLTNVGETEFVAILGEWC</sequence>
<dbReference type="RefSeq" id="WP_141149432.1">
    <property type="nucleotide sequence ID" value="NZ_VHLG01000008.1"/>
</dbReference>